<dbReference type="Gene3D" id="3.80.10.10">
    <property type="entry name" value="Ribonuclease Inhibitor"/>
    <property type="match status" value="2"/>
</dbReference>
<dbReference type="Pfam" id="PF18052">
    <property type="entry name" value="Rx_N"/>
    <property type="match status" value="1"/>
</dbReference>
<dbReference type="InterPro" id="IPR055414">
    <property type="entry name" value="LRR_R13L4/SHOC2-like"/>
</dbReference>
<keyword evidence="13" id="KW-1185">Reference proteome</keyword>
<dbReference type="EMBL" id="JBEAFC010000006">
    <property type="protein sequence ID" value="KAL1552122.1"/>
    <property type="molecule type" value="Genomic_DNA"/>
</dbReference>
<comment type="caution">
    <text evidence="12">The sequence shown here is derived from an EMBL/GenBank/DDBJ whole genome shotgun (WGS) entry which is preliminary data.</text>
</comment>
<dbReference type="Gene3D" id="1.20.5.4130">
    <property type="match status" value="1"/>
</dbReference>
<feature type="domain" description="NB-ARC" evidence="8">
    <location>
        <begin position="191"/>
        <end position="362"/>
    </location>
</feature>
<proteinExistence type="inferred from homology"/>
<gene>
    <name evidence="12" type="ORF">AAHA92_12963</name>
</gene>
<evidence type="ECO:0000256" key="3">
    <source>
        <dbReference type="ARBA" id="ARBA00022737"/>
    </source>
</evidence>
<keyword evidence="4" id="KW-0547">Nucleotide-binding</keyword>
<dbReference type="InterPro" id="IPR041118">
    <property type="entry name" value="Rx_N"/>
</dbReference>
<dbReference type="PANTHER" id="PTHR23155:SF1205">
    <property type="entry name" value="DISEASE RESISTANCE PROTEIN RPM1"/>
    <property type="match status" value="1"/>
</dbReference>
<comment type="similarity">
    <text evidence="1">Belongs to the disease resistance NB-LRR family.</text>
</comment>
<evidence type="ECO:0000256" key="7">
    <source>
        <dbReference type="SAM" id="Coils"/>
    </source>
</evidence>
<dbReference type="Pfam" id="PF23598">
    <property type="entry name" value="LRR_14"/>
    <property type="match status" value="1"/>
</dbReference>
<feature type="coiled-coil region" evidence="7">
    <location>
        <begin position="243"/>
        <end position="273"/>
    </location>
</feature>
<dbReference type="Gene3D" id="3.40.50.300">
    <property type="entry name" value="P-loop containing nucleotide triphosphate hydrolases"/>
    <property type="match status" value="1"/>
</dbReference>
<evidence type="ECO:0000256" key="1">
    <source>
        <dbReference type="ARBA" id="ARBA00008894"/>
    </source>
</evidence>
<keyword evidence="7" id="KW-0175">Coiled coil</keyword>
<evidence type="ECO:0000256" key="5">
    <source>
        <dbReference type="ARBA" id="ARBA00022821"/>
    </source>
</evidence>
<dbReference type="GO" id="GO:0051707">
    <property type="term" value="P:response to other organism"/>
    <property type="evidence" value="ECO:0007669"/>
    <property type="project" value="UniProtKB-ARBA"/>
</dbReference>
<dbReference type="SUPFAM" id="SSF52058">
    <property type="entry name" value="L domain-like"/>
    <property type="match status" value="1"/>
</dbReference>
<dbReference type="InterPro" id="IPR032675">
    <property type="entry name" value="LRR_dom_sf"/>
</dbReference>
<dbReference type="SUPFAM" id="SSF52540">
    <property type="entry name" value="P-loop containing nucleoside triphosphate hydrolases"/>
    <property type="match status" value="1"/>
</dbReference>
<dbReference type="InterPro" id="IPR027417">
    <property type="entry name" value="P-loop_NTPase"/>
</dbReference>
<dbReference type="Gene3D" id="1.10.10.10">
    <property type="entry name" value="Winged helix-like DNA-binding domain superfamily/Winged helix DNA-binding domain"/>
    <property type="match status" value="1"/>
</dbReference>
<dbReference type="Pfam" id="PF23559">
    <property type="entry name" value="WHD_DRP"/>
    <property type="match status" value="1"/>
</dbReference>
<dbReference type="FunFam" id="1.10.10.10:FF:000322">
    <property type="entry name" value="Probable disease resistance protein At1g63360"/>
    <property type="match status" value="1"/>
</dbReference>
<evidence type="ECO:0000259" key="10">
    <source>
        <dbReference type="Pfam" id="PF23559"/>
    </source>
</evidence>
<accession>A0ABD1H7B5</accession>
<sequence length="894" mass="102760">MGAEAAISSAVQLLGDLLIQKVSFLRGVAGQVQLLKEELESMQCFQKDANRRQAQDEGVRDWIRKIREVAYDAEDAIEMFLVNVENVKSRGLVKRCTSFPKSMYHLDRIGDEIDSIRARLDAIDKSRARYGIIQFVEEAEMSQVELRRRLCPWQKDEHLVGMEDAVEKVLREAILVKKKKRHWLKPITKKKMGLSVVVIQGMGGIGKSTLAREIYNHPKVVGGPFDRRGWVVVSSAFTPQETIKQLISQLSKSEKEKKELVEEIQKLEQWTKDKQYLLEKLQEMLYRQLEGTNYFIVMDDVWEQQHWDYFKGAFPDKKETSRLILTTRNKIIAKRDQYMHKMKLLDSEKSWELFLKKAFINNTNGTCPKELERIGRQILLKCDGLPLAISVAGGLLVDAQDKSGWQQVLDQINSSSNIPENNVPNILDILELSYQNLSPQLKSCFLCLAFFKEDFTISSNELVSIWRAQGLIQEETSRSIEDIGRGYLNELINRSMLQIEDLTIDGQVKSFRLHDLLRGVCLSKAEEEMGVKIVKGEEGGSSSKSSYKPRHLVVYNKSSKTFFSNQNKHLRSVFLLNVGEEHSIFDDIPSPYWKSFQLLKVLYLDGFGFTKFPNSFRCLVGLKYLRICTNRSSIHLKLPSWLNHFKKLEFLYVEHVEFSGAALKMGSLREFGTRSVLGRAMKVEKWKSIESLKGIRLEDWVEMSSGLMPDSHLRELHINVWDVRNVDDDLVRRGRASLQTMTNLVKLHLHLDCSMNDIKPETMPELVPNLKSLTSLKLRGYVFDRPAVSVFPPNLSHLTLSRTYEVSMEELGKLPKLQYLTLNHSFISENMGRVKILHDGFLCLKALSLKKIYALTGIDIEEGGMPRLEQLRIRHCPLLESTENLPKRIVLSFA</sequence>
<evidence type="ECO:0000259" key="9">
    <source>
        <dbReference type="Pfam" id="PF18052"/>
    </source>
</evidence>
<evidence type="ECO:0000256" key="2">
    <source>
        <dbReference type="ARBA" id="ARBA00022614"/>
    </source>
</evidence>
<protein>
    <submittedName>
        <fullName evidence="12">Disease susceptibility protein LOV1-like</fullName>
    </submittedName>
</protein>
<dbReference type="GO" id="GO:0006952">
    <property type="term" value="P:defense response"/>
    <property type="evidence" value="ECO:0007669"/>
    <property type="project" value="UniProtKB-KW"/>
</dbReference>
<feature type="domain" description="Disease resistance N-terminal" evidence="9">
    <location>
        <begin position="6"/>
        <end position="89"/>
    </location>
</feature>
<keyword evidence="6" id="KW-0067">ATP-binding</keyword>
<reference evidence="12 13" key="1">
    <citation type="submission" date="2024-06" db="EMBL/GenBank/DDBJ databases">
        <title>A chromosome level genome sequence of Diviner's sage (Salvia divinorum).</title>
        <authorList>
            <person name="Ford S.A."/>
            <person name="Ro D.-K."/>
            <person name="Ness R.W."/>
            <person name="Phillips M.A."/>
        </authorList>
    </citation>
    <scope>NUCLEOTIDE SEQUENCE [LARGE SCALE GENOMIC DNA]</scope>
    <source>
        <strain evidence="12">SAF-2024a</strain>
        <tissue evidence="12">Leaf</tissue>
    </source>
</reference>
<dbReference type="PANTHER" id="PTHR23155">
    <property type="entry name" value="DISEASE RESISTANCE PROTEIN RP"/>
    <property type="match status" value="1"/>
</dbReference>
<feature type="domain" description="Disease resistance protein winged helix" evidence="10">
    <location>
        <begin position="451"/>
        <end position="518"/>
    </location>
</feature>
<dbReference type="InterPro" id="IPR036388">
    <property type="entry name" value="WH-like_DNA-bd_sf"/>
</dbReference>
<keyword evidence="5" id="KW-0611">Plant defense</keyword>
<dbReference type="InterPro" id="IPR058922">
    <property type="entry name" value="WHD_DRP"/>
</dbReference>
<evidence type="ECO:0000313" key="12">
    <source>
        <dbReference type="EMBL" id="KAL1552122.1"/>
    </source>
</evidence>
<dbReference type="GO" id="GO:0005524">
    <property type="term" value="F:ATP binding"/>
    <property type="evidence" value="ECO:0007669"/>
    <property type="project" value="UniProtKB-KW"/>
</dbReference>
<evidence type="ECO:0000256" key="6">
    <source>
        <dbReference type="ARBA" id="ARBA00022840"/>
    </source>
</evidence>
<evidence type="ECO:0000259" key="8">
    <source>
        <dbReference type="Pfam" id="PF00931"/>
    </source>
</evidence>
<evidence type="ECO:0000313" key="13">
    <source>
        <dbReference type="Proteomes" id="UP001567538"/>
    </source>
</evidence>
<dbReference type="CDD" id="cd14798">
    <property type="entry name" value="RX-CC_like"/>
    <property type="match status" value="1"/>
</dbReference>
<dbReference type="InterPro" id="IPR038005">
    <property type="entry name" value="RX-like_CC"/>
</dbReference>
<dbReference type="AlphaFoldDB" id="A0ABD1H7B5"/>
<dbReference type="InterPro" id="IPR044974">
    <property type="entry name" value="Disease_R_plants"/>
</dbReference>
<dbReference type="Pfam" id="PF00931">
    <property type="entry name" value="NB-ARC"/>
    <property type="match status" value="1"/>
</dbReference>
<dbReference type="PRINTS" id="PR00364">
    <property type="entry name" value="DISEASERSIST"/>
</dbReference>
<organism evidence="12 13">
    <name type="scientific">Salvia divinorum</name>
    <name type="common">Maria pastora</name>
    <name type="synonym">Diviner's sage</name>
    <dbReference type="NCBI Taxonomy" id="28513"/>
    <lineage>
        <taxon>Eukaryota</taxon>
        <taxon>Viridiplantae</taxon>
        <taxon>Streptophyta</taxon>
        <taxon>Embryophyta</taxon>
        <taxon>Tracheophyta</taxon>
        <taxon>Spermatophyta</taxon>
        <taxon>Magnoliopsida</taxon>
        <taxon>eudicotyledons</taxon>
        <taxon>Gunneridae</taxon>
        <taxon>Pentapetalae</taxon>
        <taxon>asterids</taxon>
        <taxon>lamiids</taxon>
        <taxon>Lamiales</taxon>
        <taxon>Lamiaceae</taxon>
        <taxon>Nepetoideae</taxon>
        <taxon>Mentheae</taxon>
        <taxon>Salviinae</taxon>
        <taxon>Salvia</taxon>
        <taxon>Salvia subgen. Calosphace</taxon>
    </lineage>
</organism>
<evidence type="ECO:0000259" key="11">
    <source>
        <dbReference type="Pfam" id="PF23598"/>
    </source>
</evidence>
<keyword evidence="3" id="KW-0677">Repeat</keyword>
<name>A0ABD1H7B5_SALDI</name>
<feature type="domain" description="Disease resistance R13L4/SHOC-2-like LRR" evidence="11">
    <location>
        <begin position="588"/>
        <end position="874"/>
    </location>
</feature>
<dbReference type="Gene3D" id="1.10.8.430">
    <property type="entry name" value="Helical domain of apoptotic protease-activating factors"/>
    <property type="match status" value="1"/>
</dbReference>
<dbReference type="Proteomes" id="UP001567538">
    <property type="component" value="Unassembled WGS sequence"/>
</dbReference>
<dbReference type="InterPro" id="IPR002182">
    <property type="entry name" value="NB-ARC"/>
</dbReference>
<keyword evidence="2" id="KW-0433">Leucine-rich repeat</keyword>
<dbReference type="InterPro" id="IPR042197">
    <property type="entry name" value="Apaf_helical"/>
</dbReference>
<evidence type="ECO:0000256" key="4">
    <source>
        <dbReference type="ARBA" id="ARBA00022741"/>
    </source>
</evidence>